<dbReference type="GO" id="GO:0020037">
    <property type="term" value="F:heme binding"/>
    <property type="evidence" value="ECO:0007669"/>
    <property type="project" value="InterPro"/>
</dbReference>
<dbReference type="InterPro" id="IPR002401">
    <property type="entry name" value="Cyt_P450_E_grp-I"/>
</dbReference>
<dbReference type="Pfam" id="PF00067">
    <property type="entry name" value="p450"/>
    <property type="match status" value="2"/>
</dbReference>
<keyword evidence="2" id="KW-0186">Copper</keyword>
<dbReference type="InterPro" id="IPR017972">
    <property type="entry name" value="Cyt_P450_CS"/>
</dbReference>
<dbReference type="InterPro" id="IPR002477">
    <property type="entry name" value="Peptidoglycan-bd-like"/>
</dbReference>
<evidence type="ECO:0000256" key="2">
    <source>
        <dbReference type="ARBA" id="ARBA00023008"/>
    </source>
</evidence>
<evidence type="ECO:0000256" key="3">
    <source>
        <dbReference type="SAM" id="MobiDB-lite"/>
    </source>
</evidence>
<dbReference type="Gene3D" id="1.10.1280.10">
    <property type="entry name" value="Di-copper center containing domain from catechol oxidase"/>
    <property type="match status" value="1"/>
</dbReference>
<dbReference type="EMBL" id="LSRX01000220">
    <property type="protein sequence ID" value="OLQ04032.1"/>
    <property type="molecule type" value="Genomic_DNA"/>
</dbReference>
<dbReference type="SUPFAM" id="SSF48056">
    <property type="entry name" value="Di-copper centre-containing domain"/>
    <property type="match status" value="1"/>
</dbReference>
<dbReference type="Gene3D" id="1.10.101.10">
    <property type="entry name" value="PGBD-like superfamily/PGBD"/>
    <property type="match status" value="1"/>
</dbReference>
<dbReference type="PROSITE" id="PS00497">
    <property type="entry name" value="TYROSINASE_1"/>
    <property type="match status" value="1"/>
</dbReference>
<dbReference type="GO" id="GO:0005506">
    <property type="term" value="F:iron ion binding"/>
    <property type="evidence" value="ECO:0007669"/>
    <property type="project" value="InterPro"/>
</dbReference>
<proteinExistence type="predicted"/>
<dbReference type="SUPFAM" id="SSF48264">
    <property type="entry name" value="Cytochrome P450"/>
    <property type="match status" value="1"/>
</dbReference>
<evidence type="ECO:0000259" key="4">
    <source>
        <dbReference type="PROSITE" id="PS00497"/>
    </source>
</evidence>
<dbReference type="AlphaFoldDB" id="A0A1Q9E9E1"/>
<dbReference type="GO" id="GO:0004497">
    <property type="term" value="F:monooxygenase activity"/>
    <property type="evidence" value="ECO:0007669"/>
    <property type="project" value="InterPro"/>
</dbReference>
<dbReference type="InterPro" id="IPR036396">
    <property type="entry name" value="Cyt_P450_sf"/>
</dbReference>
<feature type="domain" description="Tyrosinase copper-binding" evidence="4">
    <location>
        <begin position="744"/>
        <end position="761"/>
    </location>
</feature>
<dbReference type="OrthoDB" id="433266at2759"/>
<dbReference type="Proteomes" id="UP000186817">
    <property type="component" value="Unassembled WGS sequence"/>
</dbReference>
<accession>A0A1Q9E9E1</accession>
<keyword evidence="6" id="KW-1185">Reference proteome</keyword>
<dbReference type="PRINTS" id="PR00092">
    <property type="entry name" value="TYROSINASE"/>
</dbReference>
<dbReference type="Gene3D" id="1.10.630.10">
    <property type="entry name" value="Cytochrome P450"/>
    <property type="match status" value="2"/>
</dbReference>
<keyword evidence="1" id="KW-0479">Metal-binding</keyword>
<evidence type="ECO:0000313" key="6">
    <source>
        <dbReference type="Proteomes" id="UP000186817"/>
    </source>
</evidence>
<protein>
    <submittedName>
        <fullName evidence="5">Hemocyanin A-type, units Ode to Odg</fullName>
    </submittedName>
</protein>
<dbReference type="InterPro" id="IPR036365">
    <property type="entry name" value="PGBD-like_sf"/>
</dbReference>
<dbReference type="Pfam" id="PF01471">
    <property type="entry name" value="PG_binding_1"/>
    <property type="match status" value="1"/>
</dbReference>
<dbReference type="PROSITE" id="PS00086">
    <property type="entry name" value="CYTOCHROME_P450"/>
    <property type="match status" value="1"/>
</dbReference>
<dbReference type="InterPro" id="IPR008922">
    <property type="entry name" value="Di-copper_centre_dom_sf"/>
</dbReference>
<dbReference type="GO" id="GO:0016705">
    <property type="term" value="F:oxidoreductase activity, acting on paired donors, with incorporation or reduction of molecular oxygen"/>
    <property type="evidence" value="ECO:0007669"/>
    <property type="project" value="InterPro"/>
</dbReference>
<evidence type="ECO:0000256" key="1">
    <source>
        <dbReference type="ARBA" id="ARBA00022723"/>
    </source>
</evidence>
<reference evidence="5 6" key="1">
    <citation type="submission" date="2016-02" db="EMBL/GenBank/DDBJ databases">
        <title>Genome analysis of coral dinoflagellate symbionts highlights evolutionary adaptations to a symbiotic lifestyle.</title>
        <authorList>
            <person name="Aranda M."/>
            <person name="Li Y."/>
            <person name="Liew Y.J."/>
            <person name="Baumgarten S."/>
            <person name="Simakov O."/>
            <person name="Wilson M."/>
            <person name="Piel J."/>
            <person name="Ashoor H."/>
            <person name="Bougouffa S."/>
            <person name="Bajic V.B."/>
            <person name="Ryu T."/>
            <person name="Ravasi T."/>
            <person name="Bayer T."/>
            <person name="Micklem G."/>
            <person name="Kim H."/>
            <person name="Bhak J."/>
            <person name="Lajeunesse T.C."/>
            <person name="Voolstra C.R."/>
        </authorList>
    </citation>
    <scope>NUCLEOTIDE SEQUENCE [LARGE SCALE GENOMIC DNA]</scope>
    <source>
        <strain evidence="5 6">CCMP2467</strain>
    </source>
</reference>
<dbReference type="PRINTS" id="PR00463">
    <property type="entry name" value="EP450I"/>
</dbReference>
<sequence length="1222" mass="134966">MLAGAALPIGTGVVAGPKAVGLRTPPRPLLSGQRRSGVRREAKPPPGPWSVPVLGSLPVLWALVARRRSLPDILCDMRRKHGPIFMLKLGPLRQVWVGSPEWLNKVYEAEGCAGRPASFKDPFGNFLFLVKDPKDAQPIREKQKAWLEENLDAGEVAKVAEAALEEHVWPLLDAASPSKAFPDDAMRLAMYSALTKAILGASAELEEAELKRLMAATREYSEMRVKGKFGKSQDGSQLPPGAADIREVVEAAMARAGRKDDIGLPLLVAASVGGAEIFPTLMHWILLYLAREGKQQEAARAAARDGDSEALLKEMYRDGLEIPEGALLFALHPALVDRALEREPDPEEDFSQYVFGVGPRSCLGRPLAEAILPAVLGAVLKRYQIAVPPEYKGEYKEALKGKMMGQLIRPSCSPRLAWLRPSEAGPKPCAFPMLNSIRITDVAASTPLVDPGCLQEQRPPDPYLLVKSHRVAVGSREDFQRRTSTPSFPGPYVVTFGGVQDAAQLMLELWDHNSGGGNDEMLEQVMIDFQSEASFGTKTWPMSAGGTVTLTWVIAPEPLFSPPSSPDLLRVARVAAQDLNLLVEEGVALEPYILMTGVALEVQQRWQPAAGSDPNNPVWEDVRELLLDVQGYTVEVWRTSAEGGDQLLSDVLFLPDVGATQVTLELPGLRGTSRLQLGYSVQVNSPGVSRPVVMRKEIRLMPQAEQGRFVAAVKKLMENKDGPQTSEWFRLASYHGWPEDYCEHGQETFPGWHRAYLCEAEQALIKADKELGNDGRIGIPYWDWSRLEINGEVMPKIIRDNFSELPPGLVNPSEAGRLGREGFSSISSEERLRQQLTSMQVARGAERCLTENEHWLHASTRGRGFSVEDPHNSVHVACGFPMTTVPYAAFHPIFFLHHSNCDRIYEKHVQLETPEECAAEFALRQQGLAQQGEVNRFLLPLAPFMHPFDAERQMVPSDTFDTKALGYEYDELPPEPPQRMTEEPVYVAFRDIQVLQMDRKSYALHIFLTAKGAAWVAPERLKEYSAKPGYAGAGAIFGGRAQECQNCRSRPPFTVLVEVQKTLQEMRMSRHDAEIHVMCEDELGTVLPLEETPVPRPVFMGPWFEDVDSLLRSGASGVEVLQLQRALTRLGYLAEDPNYSSGVFDETTEEAVKEFQRFSGLTQDGIAGPVTKAQLTAQRFDKMPDVNLGGSPFKDGKLTYAVGLLPGYLERFLAAELVDGLA</sequence>
<dbReference type="InterPro" id="IPR002227">
    <property type="entry name" value="Tyrosinase_Cu-bd"/>
</dbReference>
<evidence type="ECO:0000313" key="5">
    <source>
        <dbReference type="EMBL" id="OLQ04032.1"/>
    </source>
</evidence>
<dbReference type="PANTHER" id="PTHR11474:SF76">
    <property type="entry name" value="SHKT DOMAIN-CONTAINING PROTEIN"/>
    <property type="match status" value="1"/>
</dbReference>
<dbReference type="InterPro" id="IPR001128">
    <property type="entry name" value="Cyt_P450"/>
</dbReference>
<dbReference type="Pfam" id="PF00264">
    <property type="entry name" value="Tyrosinase"/>
    <property type="match status" value="1"/>
</dbReference>
<gene>
    <name evidence="5" type="ORF">AK812_SmicGene12949</name>
</gene>
<dbReference type="InterPro" id="IPR036366">
    <property type="entry name" value="PGBDSf"/>
</dbReference>
<feature type="region of interest" description="Disordered" evidence="3">
    <location>
        <begin position="24"/>
        <end position="47"/>
    </location>
</feature>
<dbReference type="PANTHER" id="PTHR11474">
    <property type="entry name" value="TYROSINASE FAMILY MEMBER"/>
    <property type="match status" value="1"/>
</dbReference>
<dbReference type="SUPFAM" id="SSF47090">
    <property type="entry name" value="PGBD-like"/>
    <property type="match status" value="1"/>
</dbReference>
<organism evidence="5 6">
    <name type="scientific">Symbiodinium microadriaticum</name>
    <name type="common">Dinoflagellate</name>
    <name type="synonym">Zooxanthella microadriatica</name>
    <dbReference type="NCBI Taxonomy" id="2951"/>
    <lineage>
        <taxon>Eukaryota</taxon>
        <taxon>Sar</taxon>
        <taxon>Alveolata</taxon>
        <taxon>Dinophyceae</taxon>
        <taxon>Suessiales</taxon>
        <taxon>Symbiodiniaceae</taxon>
        <taxon>Symbiodinium</taxon>
    </lineage>
</organism>
<comment type="caution">
    <text evidence="5">The sequence shown here is derived from an EMBL/GenBank/DDBJ whole genome shotgun (WGS) entry which is preliminary data.</text>
</comment>
<dbReference type="InterPro" id="IPR050316">
    <property type="entry name" value="Tyrosinase/Hemocyanin"/>
</dbReference>
<name>A0A1Q9E9E1_SYMMI</name>